<evidence type="ECO:0000256" key="1">
    <source>
        <dbReference type="SAM" id="MobiDB-lite"/>
    </source>
</evidence>
<dbReference type="InterPro" id="IPR050704">
    <property type="entry name" value="Peptidase_C85-like"/>
</dbReference>
<dbReference type="PANTHER" id="PTHR12419">
    <property type="entry name" value="OTU DOMAIN CONTAINING PROTEIN"/>
    <property type="match status" value="1"/>
</dbReference>
<dbReference type="Gene3D" id="3.90.70.80">
    <property type="match status" value="1"/>
</dbReference>
<dbReference type="EMBL" id="VDEP01000014">
    <property type="protein sequence ID" value="KAA1136985.1"/>
    <property type="molecule type" value="Genomic_DNA"/>
</dbReference>
<evidence type="ECO:0000313" key="2">
    <source>
        <dbReference type="EMBL" id="KAA1136985.1"/>
    </source>
</evidence>
<dbReference type="AlphaFoldDB" id="A0A5B0SHG7"/>
<dbReference type="Proteomes" id="UP000325313">
    <property type="component" value="Unassembled WGS sequence"/>
</dbReference>
<dbReference type="PANTHER" id="PTHR12419:SF10">
    <property type="entry name" value="DEUBIQUITINASE OTUD6B"/>
    <property type="match status" value="1"/>
</dbReference>
<comment type="caution">
    <text evidence="2">The sequence shown here is derived from an EMBL/GenBank/DDBJ whole genome shotgun (WGS) entry which is preliminary data.</text>
</comment>
<reference evidence="2 3" key="1">
    <citation type="submission" date="2019-05" db="EMBL/GenBank/DDBJ databases">
        <title>Emergence of the Ug99 lineage of the wheat stem rust pathogen through somatic hybridization.</title>
        <authorList>
            <person name="Li F."/>
            <person name="Upadhyaya N.M."/>
            <person name="Sperschneider J."/>
            <person name="Matny O."/>
            <person name="Nguyen-Phuc H."/>
            <person name="Mago R."/>
            <person name="Raley C."/>
            <person name="Miller M.E."/>
            <person name="Silverstein K.A.T."/>
            <person name="Henningsen E."/>
            <person name="Hirsch C.D."/>
            <person name="Visser B."/>
            <person name="Pretorius Z.A."/>
            <person name="Steffenson B.J."/>
            <person name="Schwessinger B."/>
            <person name="Dodds P.N."/>
            <person name="Figueroa M."/>
        </authorList>
    </citation>
    <scope>NUCLEOTIDE SEQUENCE [LARGE SCALE GENOMIC DNA]</scope>
    <source>
        <strain evidence="2 3">Ug99</strain>
    </source>
</reference>
<dbReference type="SUPFAM" id="SSF54001">
    <property type="entry name" value="Cysteine proteinases"/>
    <property type="match status" value="1"/>
</dbReference>
<protein>
    <recommendedName>
        <fullName evidence="4">OTU domain-containing protein</fullName>
    </recommendedName>
</protein>
<dbReference type="InterPro" id="IPR038765">
    <property type="entry name" value="Papain-like_cys_pep_sf"/>
</dbReference>
<evidence type="ECO:0000313" key="3">
    <source>
        <dbReference type="Proteomes" id="UP000325313"/>
    </source>
</evidence>
<proteinExistence type="predicted"/>
<dbReference type="GO" id="GO:0016579">
    <property type="term" value="P:protein deubiquitination"/>
    <property type="evidence" value="ECO:0007669"/>
    <property type="project" value="TreeGrafter"/>
</dbReference>
<feature type="compositionally biased region" description="Polar residues" evidence="1">
    <location>
        <begin position="205"/>
        <end position="215"/>
    </location>
</feature>
<name>A0A5B0SHG7_PUCGR</name>
<accession>A0A5B0SHG7</accession>
<gene>
    <name evidence="2" type="ORF">PGTUg99_009625</name>
</gene>
<feature type="region of interest" description="Disordered" evidence="1">
    <location>
        <begin position="189"/>
        <end position="215"/>
    </location>
</feature>
<evidence type="ECO:0008006" key="4">
    <source>
        <dbReference type="Google" id="ProtNLM"/>
    </source>
</evidence>
<dbReference type="GO" id="GO:0004843">
    <property type="term" value="F:cysteine-type deubiquitinase activity"/>
    <property type="evidence" value="ECO:0007669"/>
    <property type="project" value="TreeGrafter"/>
</dbReference>
<organism evidence="2 3">
    <name type="scientific">Puccinia graminis f. sp. tritici</name>
    <dbReference type="NCBI Taxonomy" id="56615"/>
    <lineage>
        <taxon>Eukaryota</taxon>
        <taxon>Fungi</taxon>
        <taxon>Dikarya</taxon>
        <taxon>Basidiomycota</taxon>
        <taxon>Pucciniomycotina</taxon>
        <taxon>Pucciniomycetes</taxon>
        <taxon>Pucciniales</taxon>
        <taxon>Pucciniaceae</taxon>
        <taxon>Puccinia</taxon>
    </lineage>
</organism>
<dbReference type="CDD" id="cd22744">
    <property type="entry name" value="OTU"/>
    <property type="match status" value="1"/>
</dbReference>
<sequence>MGHQMIARQPTNINYGSPQLQTSLSQPMLRKMLLLCFTSLIMAEVTLVAGMEGIKAGAKFSTSDLKPEHTASYDIKAGKAQEKIMGPTSKGNEKVGYAYPYYAPASPPIPVYQPERKSSLGRLASKLKNYYFSFKMEFERFCSFKWLKDLFRTNHHNNYPPPVFYPIYHPQPPFRPHYHHAQFPEPAWGEPVHSNSHHHAGQENEVFSPSDSSVQSTDRKIKEVVEKLRGTKVTAEIPSKNYWTPVEHLPEHYRTTDYIKEKNGLFRALAHFAYEDQEQYGRVRDELIAYIAKHPGQFEKYLTKKGEHDSIEVDDHLYRLSNGESIDGAELAAFSELYKLNLVVVSKKGDSVAAHQHVVDPSNNEFSGVILQDGHYQLLTHSKNPTIKIKS</sequence>